<sequence length="194" mass="21547">MRKIILASASPRRKEILGITGLKFAVCAGDYEEDFNLSLRPRELARFLSRKKAESVAHKYKNAIIIAADTFIVFKDGFLGKPHTEEEAERMLRALNGKAHSVITGFTIMDTGSSKTLSRSVETKVYFKKLDSEEISAYVRSKEPLDKAGAYAIQGLGAVFVRKIDGDFFNVMGLPLCALTECLKKFGVYVLKQG</sequence>
<proteinExistence type="inferred from homology"/>
<evidence type="ECO:0000256" key="1">
    <source>
        <dbReference type="ARBA" id="ARBA00001968"/>
    </source>
</evidence>
<dbReference type="PIRSF" id="PIRSF006305">
    <property type="entry name" value="Maf"/>
    <property type="match status" value="1"/>
</dbReference>
<dbReference type="EMBL" id="UOGH01000279">
    <property type="protein sequence ID" value="VAX33003.1"/>
    <property type="molecule type" value="Genomic_DNA"/>
</dbReference>
<dbReference type="PANTHER" id="PTHR43213">
    <property type="entry name" value="BIFUNCTIONAL DTTP/UTP PYROPHOSPHATASE/METHYLTRANSFERASE PROTEIN-RELATED"/>
    <property type="match status" value="1"/>
</dbReference>
<dbReference type="InterPro" id="IPR003697">
    <property type="entry name" value="Maf-like"/>
</dbReference>
<keyword evidence="5" id="KW-0546">Nucleotide metabolism</keyword>
<evidence type="ECO:0000256" key="3">
    <source>
        <dbReference type="ARBA" id="ARBA00022490"/>
    </source>
</evidence>
<protein>
    <submittedName>
        <fullName evidence="6">Septum formation protein Maf</fullName>
    </submittedName>
</protein>
<dbReference type="SUPFAM" id="SSF52972">
    <property type="entry name" value="ITPase-like"/>
    <property type="match status" value="1"/>
</dbReference>
<dbReference type="AlphaFoldDB" id="A0A3B1D842"/>
<dbReference type="PANTHER" id="PTHR43213:SF5">
    <property type="entry name" value="BIFUNCTIONAL DTTP_UTP PYROPHOSPHATASE_METHYLTRANSFERASE PROTEIN-RELATED"/>
    <property type="match status" value="1"/>
</dbReference>
<evidence type="ECO:0000313" key="6">
    <source>
        <dbReference type="EMBL" id="VAX33003.1"/>
    </source>
</evidence>
<name>A0A3B1D842_9ZZZZ</name>
<dbReference type="InterPro" id="IPR029001">
    <property type="entry name" value="ITPase-like_fam"/>
</dbReference>
<dbReference type="Gene3D" id="3.90.950.10">
    <property type="match status" value="1"/>
</dbReference>
<keyword evidence="4" id="KW-0378">Hydrolase</keyword>
<organism evidence="6">
    <name type="scientific">hydrothermal vent metagenome</name>
    <dbReference type="NCBI Taxonomy" id="652676"/>
    <lineage>
        <taxon>unclassified sequences</taxon>
        <taxon>metagenomes</taxon>
        <taxon>ecological metagenomes</taxon>
    </lineage>
</organism>
<gene>
    <name evidence="6" type="ORF">MNBD_NITROSPIRAE02-1020</name>
</gene>
<dbReference type="Pfam" id="PF02545">
    <property type="entry name" value="Maf"/>
    <property type="match status" value="1"/>
</dbReference>
<evidence type="ECO:0000256" key="4">
    <source>
        <dbReference type="ARBA" id="ARBA00022801"/>
    </source>
</evidence>
<comment type="cofactor">
    <cofactor evidence="1">
        <name>a divalent metal cation</name>
        <dbReference type="ChEBI" id="CHEBI:60240"/>
    </cofactor>
</comment>
<dbReference type="FunFam" id="3.90.950.10:FF:000005">
    <property type="entry name" value="7-methyl-GTP pyrophosphatase"/>
    <property type="match status" value="1"/>
</dbReference>
<evidence type="ECO:0000256" key="5">
    <source>
        <dbReference type="ARBA" id="ARBA00023080"/>
    </source>
</evidence>
<dbReference type="NCBIfam" id="TIGR00172">
    <property type="entry name" value="maf"/>
    <property type="match status" value="1"/>
</dbReference>
<dbReference type="GO" id="GO:0009117">
    <property type="term" value="P:nucleotide metabolic process"/>
    <property type="evidence" value="ECO:0007669"/>
    <property type="project" value="UniProtKB-KW"/>
</dbReference>
<comment type="subcellular location">
    <subcellularLocation>
        <location evidence="2">Cytoplasm</location>
    </subcellularLocation>
</comment>
<keyword evidence="3" id="KW-0963">Cytoplasm</keyword>
<evidence type="ECO:0000256" key="2">
    <source>
        <dbReference type="ARBA" id="ARBA00004496"/>
    </source>
</evidence>
<reference evidence="6" key="1">
    <citation type="submission" date="2018-06" db="EMBL/GenBank/DDBJ databases">
        <authorList>
            <person name="Zhirakovskaya E."/>
        </authorList>
    </citation>
    <scope>NUCLEOTIDE SEQUENCE</scope>
</reference>
<dbReference type="GO" id="GO:0047429">
    <property type="term" value="F:nucleoside triphosphate diphosphatase activity"/>
    <property type="evidence" value="ECO:0007669"/>
    <property type="project" value="InterPro"/>
</dbReference>
<dbReference type="HAMAP" id="MF_00528">
    <property type="entry name" value="Maf"/>
    <property type="match status" value="1"/>
</dbReference>
<dbReference type="GO" id="GO:0005737">
    <property type="term" value="C:cytoplasm"/>
    <property type="evidence" value="ECO:0007669"/>
    <property type="project" value="UniProtKB-SubCell"/>
</dbReference>
<accession>A0A3B1D842</accession>
<dbReference type="CDD" id="cd00555">
    <property type="entry name" value="Maf"/>
    <property type="match status" value="1"/>
</dbReference>